<proteinExistence type="predicted"/>
<organism evidence="2 3">
    <name type="scientific">Thamnidium elegans</name>
    <dbReference type="NCBI Taxonomy" id="101142"/>
    <lineage>
        <taxon>Eukaryota</taxon>
        <taxon>Fungi</taxon>
        <taxon>Fungi incertae sedis</taxon>
        <taxon>Mucoromycota</taxon>
        <taxon>Mucoromycotina</taxon>
        <taxon>Mucoromycetes</taxon>
        <taxon>Mucorales</taxon>
        <taxon>Mucorineae</taxon>
        <taxon>Mucoraceae</taxon>
        <taxon>Thamnidium</taxon>
    </lineage>
</organism>
<name>A0A8H7SV12_9FUNG</name>
<evidence type="ECO:0000313" key="2">
    <source>
        <dbReference type="EMBL" id="KAG2236074.1"/>
    </source>
</evidence>
<sequence length="221" mass="25213">MYHYGYGFIFSDDAQYYDDLLFDVMLDLAAKAFKVSGECIMLILFEVWKLSLALDGVRHSNSRTMWASASFTIFSFGFSILMITEYIKWIEVGKEVEIRNMAPEWVGELKRTNLNLLIALSCISFLIIPATFYTAVKVAKDFGWDAYKKIGSSIKIQKDWHAIAGFCSASLIAAIGLKEFVQWKPFSRKTPKRQSAIYSTMSQVDRFDGLEAQRAEEPIDD</sequence>
<dbReference type="GO" id="GO:0005794">
    <property type="term" value="C:Golgi apparatus"/>
    <property type="evidence" value="ECO:0007669"/>
    <property type="project" value="TreeGrafter"/>
</dbReference>
<feature type="transmembrane region" description="Helical" evidence="1">
    <location>
        <begin position="116"/>
        <end position="139"/>
    </location>
</feature>
<evidence type="ECO:0000256" key="1">
    <source>
        <dbReference type="SAM" id="Phobius"/>
    </source>
</evidence>
<dbReference type="AlphaFoldDB" id="A0A8H7SV12"/>
<feature type="transmembrane region" description="Helical" evidence="1">
    <location>
        <begin position="160"/>
        <end position="177"/>
    </location>
</feature>
<evidence type="ECO:0000313" key="3">
    <source>
        <dbReference type="Proteomes" id="UP000613177"/>
    </source>
</evidence>
<accession>A0A8H7SV12</accession>
<keyword evidence="1" id="KW-0812">Transmembrane</keyword>
<gene>
    <name evidence="2" type="ORF">INT48_006090</name>
</gene>
<reference evidence="2" key="1">
    <citation type="submission" date="2021-01" db="EMBL/GenBank/DDBJ databases">
        <title>Metabolic potential, ecology and presence of endohyphal bacteria is reflected in genomic diversity of Mucoromycotina.</title>
        <authorList>
            <person name="Muszewska A."/>
            <person name="Okrasinska A."/>
            <person name="Steczkiewicz K."/>
            <person name="Drgas O."/>
            <person name="Orlowska M."/>
            <person name="Perlinska-Lenart U."/>
            <person name="Aleksandrzak-Piekarczyk T."/>
            <person name="Szatraj K."/>
            <person name="Zielenkiewicz U."/>
            <person name="Pilsyk S."/>
            <person name="Malc E."/>
            <person name="Mieczkowski P."/>
            <person name="Kruszewska J.S."/>
            <person name="Biernat P."/>
            <person name="Pawlowska J."/>
        </authorList>
    </citation>
    <scope>NUCLEOTIDE SEQUENCE</scope>
    <source>
        <strain evidence="2">WA0000018081</strain>
    </source>
</reference>
<dbReference type="InterPro" id="IPR040410">
    <property type="entry name" value="UPF0658_Golgi"/>
</dbReference>
<keyword evidence="3" id="KW-1185">Reference proteome</keyword>
<keyword evidence="1" id="KW-1133">Transmembrane helix</keyword>
<comment type="caution">
    <text evidence="2">The sequence shown here is derived from an EMBL/GenBank/DDBJ whole genome shotgun (WGS) entry which is preliminary data.</text>
</comment>
<keyword evidence="1" id="KW-0472">Membrane</keyword>
<protein>
    <submittedName>
        <fullName evidence="2">Uncharacterized protein</fullName>
    </submittedName>
</protein>
<dbReference type="PANTHER" id="PTHR34391:SF2">
    <property type="entry name" value="TRP C-TERMINAL DOMAIN-CONTAINING PROTEIN"/>
    <property type="match status" value="1"/>
</dbReference>
<dbReference type="PANTHER" id="PTHR34391">
    <property type="entry name" value="UPF0658 GOLGI APPARATUS MEMBRANE PROTEIN C1952.10C-RELATED"/>
    <property type="match status" value="1"/>
</dbReference>
<dbReference type="Proteomes" id="UP000613177">
    <property type="component" value="Unassembled WGS sequence"/>
</dbReference>
<feature type="transmembrane region" description="Helical" evidence="1">
    <location>
        <begin position="66"/>
        <end position="87"/>
    </location>
</feature>
<dbReference type="EMBL" id="JAEPRE010000022">
    <property type="protein sequence ID" value="KAG2236074.1"/>
    <property type="molecule type" value="Genomic_DNA"/>
</dbReference>